<dbReference type="STRING" id="1333845.SAMN04487895_101712"/>
<keyword evidence="4" id="KW-1185">Reference proteome</keyword>
<dbReference type="Proteomes" id="UP000198809">
    <property type="component" value="Unassembled WGS sequence"/>
</dbReference>
<sequence>MTWDYERSERIKAAAQERKEREKCAKYTEVKLDGTNAIQTGFTKSGKKVVFESCMGFSSQSMYGAGTLTVYDGDEKKVIFTKGYPSKALEWMMKN</sequence>
<name>A0A1H8H0R0_9BACL</name>
<evidence type="ECO:0000313" key="1">
    <source>
        <dbReference type="EMBL" id="QWU14403.1"/>
    </source>
</evidence>
<reference evidence="2 3" key="1">
    <citation type="submission" date="2016-10" db="EMBL/GenBank/DDBJ databases">
        <authorList>
            <person name="de Groot N.N."/>
        </authorList>
    </citation>
    <scope>NUCLEOTIDE SEQUENCE [LARGE SCALE GENOMIC DNA]</scope>
    <source>
        <strain evidence="2 3">CGMCC 1.10238</strain>
    </source>
</reference>
<protein>
    <submittedName>
        <fullName evidence="2">Uncharacterized protein</fullName>
    </submittedName>
</protein>
<dbReference type="EMBL" id="FODH01000001">
    <property type="protein sequence ID" value="SEN49705.1"/>
    <property type="molecule type" value="Genomic_DNA"/>
</dbReference>
<evidence type="ECO:0000313" key="2">
    <source>
        <dbReference type="EMBL" id="SEN49705.1"/>
    </source>
</evidence>
<dbReference type="RefSeq" id="WP_036588433.1">
    <property type="nucleotide sequence ID" value="NZ_CP076607.1"/>
</dbReference>
<dbReference type="OrthoDB" id="9890171at2"/>
<proteinExistence type="predicted"/>
<dbReference type="AlphaFoldDB" id="A0A1H8H0R0"/>
<evidence type="ECO:0000313" key="4">
    <source>
        <dbReference type="Proteomes" id="UP000683429"/>
    </source>
</evidence>
<dbReference type="Proteomes" id="UP000683429">
    <property type="component" value="Chromosome"/>
</dbReference>
<accession>A0A1H8H0R0</accession>
<evidence type="ECO:0000313" key="3">
    <source>
        <dbReference type="Proteomes" id="UP000198809"/>
    </source>
</evidence>
<gene>
    <name evidence="1" type="ORF">KP014_21075</name>
    <name evidence="2" type="ORF">SAMN04487895_101712</name>
</gene>
<reference evidence="1 4" key="2">
    <citation type="submission" date="2021-06" db="EMBL/GenBank/DDBJ databases">
        <title>Whole genome sequence of Paenibacillus sophorae DSM23020 for comparative genomics.</title>
        <authorList>
            <person name="Kim M.-J."/>
            <person name="Lee G."/>
            <person name="Shin J.-H."/>
        </authorList>
    </citation>
    <scope>NUCLEOTIDE SEQUENCE [LARGE SCALE GENOMIC DNA]</scope>
    <source>
        <strain evidence="1 4">DSM 23020</strain>
    </source>
</reference>
<organism evidence="2 3">
    <name type="scientific">Paenibacillus sophorae</name>
    <dbReference type="NCBI Taxonomy" id="1333845"/>
    <lineage>
        <taxon>Bacteria</taxon>
        <taxon>Bacillati</taxon>
        <taxon>Bacillota</taxon>
        <taxon>Bacilli</taxon>
        <taxon>Bacillales</taxon>
        <taxon>Paenibacillaceae</taxon>
        <taxon>Paenibacillus</taxon>
    </lineage>
</organism>
<dbReference type="EMBL" id="CP076607">
    <property type="protein sequence ID" value="QWU14403.1"/>
    <property type="molecule type" value="Genomic_DNA"/>
</dbReference>